<comment type="caution">
    <text evidence="3">The sequence shown here is derived from an EMBL/GenBank/DDBJ whole genome shotgun (WGS) entry which is preliminary data.</text>
</comment>
<keyword evidence="1" id="KW-1133">Transmembrane helix</keyword>
<reference evidence="3 4" key="1">
    <citation type="journal article" date="2023" name="Science">
        <title>Elucidation of the pathway for biosynthesis of saponin adjuvants from the soapbark tree.</title>
        <authorList>
            <person name="Reed J."/>
            <person name="Orme A."/>
            <person name="El-Demerdash A."/>
            <person name="Owen C."/>
            <person name="Martin L.B.B."/>
            <person name="Misra R.C."/>
            <person name="Kikuchi S."/>
            <person name="Rejzek M."/>
            <person name="Martin A.C."/>
            <person name="Harkess A."/>
            <person name="Leebens-Mack J."/>
            <person name="Louveau T."/>
            <person name="Stephenson M.J."/>
            <person name="Osbourn A."/>
        </authorList>
    </citation>
    <scope>NUCLEOTIDE SEQUENCE [LARGE SCALE GENOMIC DNA]</scope>
    <source>
        <strain evidence="3">S10</strain>
    </source>
</reference>
<keyword evidence="4" id="KW-1185">Reference proteome</keyword>
<dbReference type="PANTHER" id="PTHR34672">
    <property type="entry name" value="POLLEN-SPECIFIC ARABINOGALACTA PROTEIN BAN102"/>
    <property type="match status" value="1"/>
</dbReference>
<keyword evidence="1" id="KW-0812">Transmembrane</keyword>
<gene>
    <name evidence="3" type="ORF">O6P43_001343</name>
</gene>
<evidence type="ECO:0000256" key="2">
    <source>
        <dbReference type="SAM" id="SignalP"/>
    </source>
</evidence>
<dbReference type="KEGG" id="qsa:O6P43_001343"/>
<feature type="chain" id="PRO_5042186551" evidence="2">
    <location>
        <begin position="23"/>
        <end position="66"/>
    </location>
</feature>
<evidence type="ECO:0000313" key="4">
    <source>
        <dbReference type="Proteomes" id="UP001163823"/>
    </source>
</evidence>
<feature type="signal peptide" evidence="2">
    <location>
        <begin position="1"/>
        <end position="22"/>
    </location>
</feature>
<name>A0AAD7VNI8_QUISA</name>
<dbReference type="EMBL" id="JARAOO010000001">
    <property type="protein sequence ID" value="KAJ7982195.1"/>
    <property type="molecule type" value="Genomic_DNA"/>
</dbReference>
<feature type="transmembrane region" description="Helical" evidence="1">
    <location>
        <begin position="46"/>
        <end position="65"/>
    </location>
</feature>
<keyword evidence="2" id="KW-0732">Signal</keyword>
<proteinExistence type="predicted"/>
<protein>
    <submittedName>
        <fullName evidence="3">Arabinogalactan peptide 23-like</fullName>
    </submittedName>
</protein>
<dbReference type="PANTHER" id="PTHR34672:SF14">
    <property type="entry name" value="ARABINOGALACTAN PROTEIN 40"/>
    <property type="match status" value="1"/>
</dbReference>
<dbReference type="InterPro" id="IPR044702">
    <property type="entry name" value="AGP23/40"/>
</dbReference>
<dbReference type="AlphaFoldDB" id="A0AAD7VNI8"/>
<keyword evidence="1" id="KW-0472">Membrane</keyword>
<evidence type="ECO:0000313" key="3">
    <source>
        <dbReference type="EMBL" id="KAJ7982195.1"/>
    </source>
</evidence>
<accession>A0AAD7VNI8</accession>
<dbReference type="Proteomes" id="UP001163823">
    <property type="component" value="Chromosome 1"/>
</dbReference>
<organism evidence="3 4">
    <name type="scientific">Quillaja saponaria</name>
    <name type="common">Soap bark tree</name>
    <dbReference type="NCBI Taxonomy" id="32244"/>
    <lineage>
        <taxon>Eukaryota</taxon>
        <taxon>Viridiplantae</taxon>
        <taxon>Streptophyta</taxon>
        <taxon>Embryophyta</taxon>
        <taxon>Tracheophyta</taxon>
        <taxon>Spermatophyta</taxon>
        <taxon>Magnoliopsida</taxon>
        <taxon>eudicotyledons</taxon>
        <taxon>Gunneridae</taxon>
        <taxon>Pentapetalae</taxon>
        <taxon>rosids</taxon>
        <taxon>fabids</taxon>
        <taxon>Fabales</taxon>
        <taxon>Quillajaceae</taxon>
        <taxon>Quillaja</taxon>
    </lineage>
</organism>
<evidence type="ECO:0000256" key="1">
    <source>
        <dbReference type="SAM" id="Phobius"/>
    </source>
</evidence>
<sequence length="66" mass="6589">MEMKKIAVAVLFAAVSVSSVMAHEGHDHHDSPAPAPGPISGAGGSLPALASLVGASVVSFVAYYLN</sequence>